<dbReference type="Proteomes" id="UP000242180">
    <property type="component" value="Unassembled WGS sequence"/>
</dbReference>
<dbReference type="GO" id="GO:0000822">
    <property type="term" value="F:inositol hexakisphosphate binding"/>
    <property type="evidence" value="ECO:0007669"/>
    <property type="project" value="TreeGrafter"/>
</dbReference>
<name>A0A1X2H570_SYNRA</name>
<dbReference type="EMBL" id="MCGN01000009">
    <property type="protein sequence ID" value="ORY93537.1"/>
    <property type="molecule type" value="Genomic_DNA"/>
</dbReference>
<proteinExistence type="predicted"/>
<evidence type="ECO:0000256" key="1">
    <source>
        <dbReference type="SAM" id="MobiDB-lite"/>
    </source>
</evidence>
<gene>
    <name evidence="3" type="ORF">BCR43DRAFT_380719</name>
</gene>
<evidence type="ECO:0000313" key="4">
    <source>
        <dbReference type="Proteomes" id="UP000242180"/>
    </source>
</evidence>
<evidence type="ECO:0000313" key="3">
    <source>
        <dbReference type="EMBL" id="ORY93537.1"/>
    </source>
</evidence>
<dbReference type="AlphaFoldDB" id="A0A1X2H570"/>
<dbReference type="CDD" id="cd14475">
    <property type="entry name" value="SPX_SYG1_like"/>
    <property type="match status" value="1"/>
</dbReference>
<dbReference type="GO" id="GO:0006817">
    <property type="term" value="P:phosphate ion transport"/>
    <property type="evidence" value="ECO:0007669"/>
    <property type="project" value="TreeGrafter"/>
</dbReference>
<dbReference type="InParanoid" id="A0A1X2H570"/>
<comment type="caution">
    <text evidence="3">The sequence shown here is derived from an EMBL/GenBank/DDBJ whole genome shotgun (WGS) entry which is preliminary data.</text>
</comment>
<dbReference type="PANTHER" id="PTHR10783">
    <property type="entry name" value="XENOTROPIC AND POLYTROPIC RETROVIRUS RECEPTOR 1-RELATED"/>
    <property type="match status" value="1"/>
</dbReference>
<dbReference type="GO" id="GO:0005886">
    <property type="term" value="C:plasma membrane"/>
    <property type="evidence" value="ECO:0007669"/>
    <property type="project" value="TreeGrafter"/>
</dbReference>
<feature type="compositionally biased region" description="Polar residues" evidence="1">
    <location>
        <begin position="36"/>
        <end position="45"/>
    </location>
</feature>
<accession>A0A1X2H570</accession>
<dbReference type="PANTHER" id="PTHR10783:SF103">
    <property type="entry name" value="SOLUTE CARRIER FAMILY 53 MEMBER 1"/>
    <property type="match status" value="1"/>
</dbReference>
<keyword evidence="4" id="KW-1185">Reference proteome</keyword>
<dbReference type="GO" id="GO:0016036">
    <property type="term" value="P:cellular response to phosphate starvation"/>
    <property type="evidence" value="ECO:0007669"/>
    <property type="project" value="TreeGrafter"/>
</dbReference>
<evidence type="ECO:0000259" key="2">
    <source>
        <dbReference type="PROSITE" id="PS51382"/>
    </source>
</evidence>
<dbReference type="OrthoDB" id="9970435at2759"/>
<dbReference type="STRING" id="13706.A0A1X2H570"/>
<organism evidence="3 4">
    <name type="scientific">Syncephalastrum racemosum</name>
    <name type="common">Filamentous fungus</name>
    <dbReference type="NCBI Taxonomy" id="13706"/>
    <lineage>
        <taxon>Eukaryota</taxon>
        <taxon>Fungi</taxon>
        <taxon>Fungi incertae sedis</taxon>
        <taxon>Mucoromycota</taxon>
        <taxon>Mucoromycotina</taxon>
        <taxon>Mucoromycetes</taxon>
        <taxon>Mucorales</taxon>
        <taxon>Syncephalastraceae</taxon>
        <taxon>Syncephalastrum</taxon>
    </lineage>
</organism>
<sequence length="265" mass="30830">MRFARYMESESIPEWRKAYLDYKGLLATLSKVEKQQYNSPSSQSAAPVRHRRPWRSATSESMSPPARSLSQWLAGKLHRPAVGQNLAGEDMVTTFTDAEGTQHSLVFSSDAERQFFHKLDQEFSRVARFYTEYERVAKQKLVALKTQMQLVAEYGRLLADLSEPSWEEAVADPTWKRWVLYPVRWLRRKRAYGPASSFSMPFKEYQGQRTSYQTARSRLKRALAEYYRSLELLRSYRNVNAAGFRSVLKRFNRVSLNSEIDCGLL</sequence>
<dbReference type="InterPro" id="IPR004331">
    <property type="entry name" value="SPX_dom"/>
</dbReference>
<feature type="region of interest" description="Disordered" evidence="1">
    <location>
        <begin position="36"/>
        <end position="65"/>
    </location>
</feature>
<feature type="domain" description="SPX" evidence="2">
    <location>
        <begin position="1"/>
        <end position="265"/>
    </location>
</feature>
<protein>
    <submittedName>
        <fullName evidence="3">SPX domain-domain-containing protein</fullName>
    </submittedName>
</protein>
<dbReference type="PROSITE" id="PS51382">
    <property type="entry name" value="SPX"/>
    <property type="match status" value="1"/>
</dbReference>
<dbReference type="Pfam" id="PF03105">
    <property type="entry name" value="SPX"/>
    <property type="match status" value="2"/>
</dbReference>
<dbReference type="GO" id="GO:0005794">
    <property type="term" value="C:Golgi apparatus"/>
    <property type="evidence" value="ECO:0007669"/>
    <property type="project" value="TreeGrafter"/>
</dbReference>
<reference evidence="3 4" key="1">
    <citation type="submission" date="2016-07" db="EMBL/GenBank/DDBJ databases">
        <title>Pervasive Adenine N6-methylation of Active Genes in Fungi.</title>
        <authorList>
            <consortium name="DOE Joint Genome Institute"/>
            <person name="Mondo S.J."/>
            <person name="Dannebaum R.O."/>
            <person name="Kuo R.C."/>
            <person name="Labutti K."/>
            <person name="Haridas S."/>
            <person name="Kuo A."/>
            <person name="Salamov A."/>
            <person name="Ahrendt S.R."/>
            <person name="Lipzen A."/>
            <person name="Sullivan W."/>
            <person name="Andreopoulos W.B."/>
            <person name="Clum A."/>
            <person name="Lindquist E."/>
            <person name="Daum C."/>
            <person name="Ramamoorthy G.K."/>
            <person name="Gryganskyi A."/>
            <person name="Culley D."/>
            <person name="Magnuson J.K."/>
            <person name="James T.Y."/>
            <person name="O'Malley M.A."/>
            <person name="Stajich J.E."/>
            <person name="Spatafora J.W."/>
            <person name="Visel A."/>
            <person name="Grigoriev I.V."/>
        </authorList>
    </citation>
    <scope>NUCLEOTIDE SEQUENCE [LARGE SCALE GENOMIC DNA]</scope>
    <source>
        <strain evidence="3 4">NRRL 2496</strain>
    </source>
</reference>